<organism evidence="1 2">
    <name type="scientific">Paractinoplanes bogorensis</name>
    <dbReference type="NCBI Taxonomy" id="1610840"/>
    <lineage>
        <taxon>Bacteria</taxon>
        <taxon>Bacillati</taxon>
        <taxon>Actinomycetota</taxon>
        <taxon>Actinomycetes</taxon>
        <taxon>Micromonosporales</taxon>
        <taxon>Micromonosporaceae</taxon>
        <taxon>Paractinoplanes</taxon>
    </lineage>
</organism>
<reference evidence="1 2" key="1">
    <citation type="submission" date="2021-06" db="EMBL/GenBank/DDBJ databases">
        <title>Actinoplanes lichenicola sp. nov., and Actinoplanes ovalisporus sp. nov., isolated from lichen in Thailand.</title>
        <authorList>
            <person name="Saeng-In P."/>
            <person name="Kanchanasin P."/>
            <person name="Yuki M."/>
            <person name="Kudo T."/>
            <person name="Ohkuma M."/>
            <person name="Phongsopitanun W."/>
            <person name="Tanasupawat S."/>
        </authorList>
    </citation>
    <scope>NUCLEOTIDE SEQUENCE [LARGE SCALE GENOMIC DNA]</scope>
    <source>
        <strain evidence="1 2">NBRC 110975</strain>
    </source>
</reference>
<evidence type="ECO:0000313" key="1">
    <source>
        <dbReference type="EMBL" id="MBU2670217.1"/>
    </source>
</evidence>
<name>A0ABS5Z3K2_9ACTN</name>
<accession>A0ABS5Z3K2</accession>
<dbReference type="RefSeq" id="WP_215795441.1">
    <property type="nucleotide sequence ID" value="NZ_JAHKKG010000018.1"/>
</dbReference>
<keyword evidence="2" id="KW-1185">Reference proteome</keyword>
<sequence length="111" mass="10486">MAAVLNADAKIGCGHGGSVRISAGQDKLVAGGAAVLIDGDLDGATVSGCGTTQSSSTSQCKSVSSVIGGTAAKLTAGGSKVLLETVSGLTDGVPPGTLVVQSAGQTILQAS</sequence>
<dbReference type="EMBL" id="JAHKKG010000018">
    <property type="protein sequence ID" value="MBU2670217.1"/>
    <property type="molecule type" value="Genomic_DNA"/>
</dbReference>
<evidence type="ECO:0000313" key="2">
    <source>
        <dbReference type="Proteomes" id="UP001519654"/>
    </source>
</evidence>
<dbReference type="Proteomes" id="UP001519654">
    <property type="component" value="Unassembled WGS sequence"/>
</dbReference>
<gene>
    <name evidence="1" type="ORF">KOI35_42625</name>
</gene>
<comment type="caution">
    <text evidence="1">The sequence shown here is derived from an EMBL/GenBank/DDBJ whole genome shotgun (WGS) entry which is preliminary data.</text>
</comment>
<proteinExistence type="predicted"/>
<protein>
    <submittedName>
        <fullName evidence="1">Uncharacterized protein</fullName>
    </submittedName>
</protein>